<dbReference type="Proteomes" id="UP000001940">
    <property type="component" value="Chromosome V"/>
</dbReference>
<dbReference type="InterPro" id="IPR002919">
    <property type="entry name" value="TIL_dom"/>
</dbReference>
<evidence type="ECO:0000256" key="2">
    <source>
        <dbReference type="SAM" id="SignalP"/>
    </source>
</evidence>
<sequence>MNFQLFIFFALLAFARSGVLKNTENMPISHTDALCGSIKCPDNYRCELPVSDLECGSEDDCSVDPKCVPIPIRKPECEGDEELKACGSACEPTCDNENPECDLVCMTNVCQCKKGLVRDSATGKCVEKNKCSKCTLECSENEKCELVELTCEEKPCQIVDVCVAQHTTE</sequence>
<dbReference type="FunCoup" id="Q18159">
    <property type="interactions" value="308"/>
</dbReference>
<dbReference type="AlphaFoldDB" id="Q18159"/>
<dbReference type="OrthoDB" id="6236007at2759"/>
<evidence type="ECO:0000256" key="1">
    <source>
        <dbReference type="ARBA" id="ARBA00022900"/>
    </source>
</evidence>
<dbReference type="SUPFAM" id="SSF57567">
    <property type="entry name" value="Serine protease inhibitors"/>
    <property type="match status" value="1"/>
</dbReference>
<evidence type="ECO:0007829" key="7">
    <source>
        <dbReference type="PeptideAtlas" id="Q18159"/>
    </source>
</evidence>
<dbReference type="OMA" id="TNVCQCK"/>
<dbReference type="IntAct" id="Q18159">
    <property type="interactions" value="1"/>
</dbReference>
<dbReference type="Pfam" id="PF01826">
    <property type="entry name" value="TIL"/>
    <property type="match status" value="1"/>
</dbReference>
<dbReference type="Bgee" id="WBGene00016099">
    <property type="expression patterns" value="Expressed in adult organism and 4 other cell types or tissues"/>
</dbReference>
<dbReference type="HOGENOM" id="CLU_1579914_0_0_1"/>
<organism evidence="4 5">
    <name type="scientific">Caenorhabditis elegans</name>
    <dbReference type="NCBI Taxonomy" id="6239"/>
    <lineage>
        <taxon>Eukaryota</taxon>
        <taxon>Metazoa</taxon>
        <taxon>Ecdysozoa</taxon>
        <taxon>Nematoda</taxon>
        <taxon>Chromadorea</taxon>
        <taxon>Rhabditida</taxon>
        <taxon>Rhabditina</taxon>
        <taxon>Rhabditomorpha</taxon>
        <taxon>Rhabditoidea</taxon>
        <taxon>Rhabditidae</taxon>
        <taxon>Peloderinae</taxon>
        <taxon>Caenorhabditis</taxon>
    </lineage>
</organism>
<dbReference type="KEGG" id="cel:CELE_C25E10.10"/>
<dbReference type="RefSeq" id="NP_505347.1">
    <property type="nucleotide sequence ID" value="NM_072946.5"/>
</dbReference>
<dbReference type="InParanoid" id="Q18159"/>
<dbReference type="PIR" id="T15611">
    <property type="entry name" value="T15611"/>
</dbReference>
<feature type="chain" id="PRO_5004186936" evidence="2">
    <location>
        <begin position="18"/>
        <end position="169"/>
    </location>
</feature>
<dbReference type="eggNOG" id="ENOG502THZ0">
    <property type="taxonomic scope" value="Eukaryota"/>
</dbReference>
<feature type="signal peptide" evidence="2">
    <location>
        <begin position="1"/>
        <end position="17"/>
    </location>
</feature>
<dbReference type="WormBase" id="C25E10.10">
    <property type="protein sequence ID" value="CE06872"/>
    <property type="gene ID" value="WBGene00016099"/>
</dbReference>
<dbReference type="GO" id="GO:0004867">
    <property type="term" value="F:serine-type endopeptidase inhibitor activity"/>
    <property type="evidence" value="ECO:0007669"/>
    <property type="project" value="UniProtKB-KW"/>
</dbReference>
<dbReference type="AGR" id="WB:WBGene00016099"/>
<name>Q18159_CAEEL</name>
<dbReference type="CTD" id="182894"/>
<keyword evidence="7" id="KW-1267">Proteomics identification</keyword>
<feature type="domain" description="TIL" evidence="3">
    <location>
        <begin position="77"/>
        <end position="131"/>
    </location>
</feature>
<evidence type="ECO:0000313" key="4">
    <source>
        <dbReference type="EMBL" id="CCD65656.1"/>
    </source>
</evidence>
<dbReference type="CDD" id="cd19941">
    <property type="entry name" value="TIL"/>
    <property type="match status" value="1"/>
</dbReference>
<gene>
    <name evidence="4 6" type="ORF">C25E10.10</name>
    <name evidence="4" type="ORF">CELE_C25E10.10</name>
</gene>
<protein>
    <submittedName>
        <fullName evidence="4">TIL domain-containing protein</fullName>
    </submittedName>
</protein>
<evidence type="ECO:0000259" key="3">
    <source>
        <dbReference type="Pfam" id="PF01826"/>
    </source>
</evidence>
<dbReference type="PeptideAtlas" id="Q18159"/>
<dbReference type="UCSC" id="C25E10.10">
    <property type="organism name" value="c. elegans"/>
</dbReference>
<dbReference type="EMBL" id="BX284605">
    <property type="protein sequence ID" value="CCD65656.1"/>
    <property type="molecule type" value="Genomic_DNA"/>
</dbReference>
<dbReference type="PaxDb" id="6239-C25E10.10"/>
<reference evidence="4 5" key="1">
    <citation type="journal article" date="1998" name="Science">
        <title>Genome sequence of the nematode C. elegans: a platform for investigating biology.</title>
        <authorList>
            <consortium name="The C. elegans sequencing consortium"/>
            <person name="Sulson J.E."/>
            <person name="Waterston R."/>
        </authorList>
    </citation>
    <scope>NUCLEOTIDE SEQUENCE [LARGE SCALE GENOMIC DNA]</scope>
    <source>
        <strain evidence="4 5">Bristol N2</strain>
    </source>
</reference>
<dbReference type="Gene3D" id="2.10.25.10">
    <property type="entry name" value="Laminin"/>
    <property type="match status" value="1"/>
</dbReference>
<keyword evidence="1" id="KW-0646">Protease inhibitor</keyword>
<dbReference type="PhylomeDB" id="Q18159"/>
<evidence type="ECO:0000313" key="6">
    <source>
        <dbReference type="WormBase" id="C25E10.10"/>
    </source>
</evidence>
<dbReference type="InterPro" id="IPR036084">
    <property type="entry name" value="Ser_inhib-like_sf"/>
</dbReference>
<evidence type="ECO:0000313" key="5">
    <source>
        <dbReference type="Proteomes" id="UP000001940"/>
    </source>
</evidence>
<proteinExistence type="evidence at protein level"/>
<dbReference type="GeneID" id="182894"/>
<accession>Q18159</accession>
<keyword evidence="5" id="KW-1185">Reference proteome</keyword>
<keyword evidence="2" id="KW-0732">Signal</keyword>
<keyword evidence="1" id="KW-0722">Serine protease inhibitor</keyword>